<dbReference type="SUPFAM" id="SSF53474">
    <property type="entry name" value="alpha/beta-Hydrolases"/>
    <property type="match status" value="1"/>
</dbReference>
<proteinExistence type="predicted"/>
<keyword evidence="1" id="KW-0596">Phosphopantetheine</keyword>
<dbReference type="InterPro" id="IPR036736">
    <property type="entry name" value="ACP-like_sf"/>
</dbReference>
<dbReference type="Pfam" id="PF00550">
    <property type="entry name" value="PP-binding"/>
    <property type="match status" value="1"/>
</dbReference>
<name>A0ABY2RKW4_9NOCA</name>
<dbReference type="PANTHER" id="PTHR43775">
    <property type="entry name" value="FATTY ACID SYNTHASE"/>
    <property type="match status" value="1"/>
</dbReference>
<keyword evidence="3" id="KW-0511">Multifunctional enzyme</keyword>
<evidence type="ECO:0000259" key="4">
    <source>
        <dbReference type="PROSITE" id="PS50075"/>
    </source>
</evidence>
<keyword evidence="6" id="KW-1185">Reference proteome</keyword>
<evidence type="ECO:0000313" key="5">
    <source>
        <dbReference type="EMBL" id="TJZ78401.1"/>
    </source>
</evidence>
<dbReference type="PROSITE" id="PS50075">
    <property type="entry name" value="CARRIER"/>
    <property type="match status" value="1"/>
</dbReference>
<dbReference type="SMART" id="SM00823">
    <property type="entry name" value="PKS_PP"/>
    <property type="match status" value="1"/>
</dbReference>
<dbReference type="InterPro" id="IPR009081">
    <property type="entry name" value="PP-bd_ACP"/>
</dbReference>
<dbReference type="SUPFAM" id="SSF47336">
    <property type="entry name" value="ACP-like"/>
    <property type="match status" value="1"/>
</dbReference>
<sequence>MSNETSCTLGAYVPLPDGRHAWEVQASSATDFGALVTAAGAQVLADSVLGATVTHGELPSDGSLTLTLVPHLGGASVQVFRQAGAAGFILLFEAVVSTGAALPEPVVAAPVERSTSPMEEMPEVVESFGGRWDSSSGESLEERLGQIVAESMGYAPEDLPAEIPLIELGLDSLMAVRIKNRVEYEFDIPQLQLQAVRDASLREVEKYLRYAIENREEVEALAEQQRQEKESEQAPAALPAESEIAAQAPQAAPAAPSDVDVPPRDAAERLTFASWAVVTGKSAKGIFTTLPVLDDDTAERLAARLTERAGGEVSFDDILDSETIEQLAEKVREHLEDGIKIDGLVRTLRARPEGSSAVPVFVFHPAGGSTVAYEPLLKRLPAGTPMYGLERAAGSLDERAAAYLPLVREIQGDGPYVLYGWSFGGALAYAVAQRLRAEGADVRIVGLIDTVMPGEKVEDTPEETRRRWQRYAAFAKKTYNLDYPLPYDKLAAAESDEAQIQILMDLLRMSGTRIPGGIIEHQRNSWLEYRAIQTADLGTYDGDVVLYLTDSYQDDLMDLEPSFRTRQPDGGWGEAVQNLEILHVGGDHIQIIDEPRVRAVSADLIKKLALIEVDLESHGRERGSRA</sequence>
<dbReference type="Pfam" id="PF00975">
    <property type="entry name" value="Thioesterase"/>
    <property type="match status" value="1"/>
</dbReference>
<evidence type="ECO:0000313" key="6">
    <source>
        <dbReference type="Proteomes" id="UP000305109"/>
    </source>
</evidence>
<feature type="domain" description="Carrier" evidence="4">
    <location>
        <begin position="138"/>
        <end position="212"/>
    </location>
</feature>
<dbReference type="Gene3D" id="3.40.50.1820">
    <property type="entry name" value="alpha/beta hydrolase"/>
    <property type="match status" value="1"/>
</dbReference>
<reference evidence="5 6" key="1">
    <citation type="submission" date="2019-04" db="EMBL/GenBank/DDBJ databases">
        <title>Rhodococcus oryzae sp. nov., a novel actinomycete isolated from rhizosphere soil of rice (Oryza sativa L.).</title>
        <authorList>
            <person name="Li C."/>
        </authorList>
    </citation>
    <scope>NUCLEOTIDE SEQUENCE [LARGE SCALE GENOMIC DNA]</scope>
    <source>
        <strain evidence="5 6">NEAU-CX67</strain>
    </source>
</reference>
<evidence type="ECO:0000256" key="3">
    <source>
        <dbReference type="ARBA" id="ARBA00023268"/>
    </source>
</evidence>
<organism evidence="5 6">
    <name type="scientific">Rhodococcus oryzae</name>
    <dbReference type="NCBI Taxonomy" id="2571143"/>
    <lineage>
        <taxon>Bacteria</taxon>
        <taxon>Bacillati</taxon>
        <taxon>Actinomycetota</taxon>
        <taxon>Actinomycetes</taxon>
        <taxon>Mycobacteriales</taxon>
        <taxon>Nocardiaceae</taxon>
        <taxon>Rhodococcus</taxon>
    </lineage>
</organism>
<protein>
    <recommendedName>
        <fullName evidence="4">Carrier domain-containing protein</fullName>
    </recommendedName>
</protein>
<dbReference type="Proteomes" id="UP000305109">
    <property type="component" value="Unassembled WGS sequence"/>
</dbReference>
<evidence type="ECO:0000256" key="1">
    <source>
        <dbReference type="ARBA" id="ARBA00022450"/>
    </source>
</evidence>
<accession>A0ABY2RKW4</accession>
<dbReference type="EMBL" id="SUMD01000004">
    <property type="protein sequence ID" value="TJZ78401.1"/>
    <property type="molecule type" value="Genomic_DNA"/>
</dbReference>
<dbReference type="PANTHER" id="PTHR43775:SF37">
    <property type="entry name" value="SI:DKEY-61P9.11"/>
    <property type="match status" value="1"/>
</dbReference>
<comment type="caution">
    <text evidence="5">The sequence shown here is derived from an EMBL/GenBank/DDBJ whole genome shotgun (WGS) entry which is preliminary data.</text>
</comment>
<evidence type="ECO:0000256" key="2">
    <source>
        <dbReference type="ARBA" id="ARBA00022553"/>
    </source>
</evidence>
<dbReference type="InterPro" id="IPR001031">
    <property type="entry name" value="Thioesterase"/>
</dbReference>
<dbReference type="InterPro" id="IPR029058">
    <property type="entry name" value="AB_hydrolase_fold"/>
</dbReference>
<gene>
    <name evidence="5" type="ORF">FCG67_10145</name>
</gene>
<dbReference type="Gene3D" id="1.10.1200.10">
    <property type="entry name" value="ACP-like"/>
    <property type="match status" value="1"/>
</dbReference>
<keyword evidence="2" id="KW-0597">Phosphoprotein</keyword>
<dbReference type="InterPro" id="IPR050091">
    <property type="entry name" value="PKS_NRPS_Biosynth_Enz"/>
</dbReference>
<dbReference type="InterPro" id="IPR020806">
    <property type="entry name" value="PKS_PP-bd"/>
</dbReference>